<evidence type="ECO:0000313" key="2">
    <source>
        <dbReference type="EMBL" id="KAL2847382.1"/>
    </source>
</evidence>
<gene>
    <name evidence="2" type="ORF">BJX68DRAFT_268249</name>
</gene>
<evidence type="ECO:0000256" key="1">
    <source>
        <dbReference type="SAM" id="SignalP"/>
    </source>
</evidence>
<name>A0ABR4K5S4_9EURO</name>
<dbReference type="GeneID" id="98161193"/>
<keyword evidence="1" id="KW-0732">Signal</keyword>
<protein>
    <submittedName>
        <fullName evidence="2">Uncharacterized protein</fullName>
    </submittedName>
</protein>
<dbReference type="EMBL" id="JBFXLR010000029">
    <property type="protein sequence ID" value="KAL2847382.1"/>
    <property type="molecule type" value="Genomic_DNA"/>
</dbReference>
<dbReference type="Proteomes" id="UP001610444">
    <property type="component" value="Unassembled WGS sequence"/>
</dbReference>
<dbReference type="RefSeq" id="XP_070897705.1">
    <property type="nucleotide sequence ID" value="XM_071046029.1"/>
</dbReference>
<feature type="signal peptide" evidence="1">
    <location>
        <begin position="1"/>
        <end position="17"/>
    </location>
</feature>
<accession>A0ABR4K5S4</accession>
<comment type="caution">
    <text evidence="2">The sequence shown here is derived from an EMBL/GenBank/DDBJ whole genome shotgun (WGS) entry which is preliminary data.</text>
</comment>
<sequence>MRSLSLIPFFALPLVLGAAIPGSDSLLSDQKFEGYGHYATFIDPDEGFSFSLHATSWDGPPKEVIIDSSLPNWNVSLAEPVFHSTPTPTSREVGFPDLEGRDICRKVGACLRTACSSTAACAVAVANTSMKKCEKVSASVIQFFKDNNYAQIKSIMVGVPIGIVINIASTPLTNALFNSKHDVVKGDKADACDLNNHAVLANDYGAAVGEFCMAIHNSLNDKNQVDTHYLAGDVAGAKPGKARGTTAVTKAFVASQAGVFGPICEELGIKW</sequence>
<keyword evidence="3" id="KW-1185">Reference proteome</keyword>
<proteinExistence type="predicted"/>
<feature type="chain" id="PRO_5045477948" evidence="1">
    <location>
        <begin position="18"/>
        <end position="271"/>
    </location>
</feature>
<organism evidence="2 3">
    <name type="scientific">Aspergillus pseudodeflectus</name>
    <dbReference type="NCBI Taxonomy" id="176178"/>
    <lineage>
        <taxon>Eukaryota</taxon>
        <taxon>Fungi</taxon>
        <taxon>Dikarya</taxon>
        <taxon>Ascomycota</taxon>
        <taxon>Pezizomycotina</taxon>
        <taxon>Eurotiomycetes</taxon>
        <taxon>Eurotiomycetidae</taxon>
        <taxon>Eurotiales</taxon>
        <taxon>Aspergillaceae</taxon>
        <taxon>Aspergillus</taxon>
        <taxon>Aspergillus subgen. Nidulantes</taxon>
    </lineage>
</organism>
<reference evidence="2 3" key="1">
    <citation type="submission" date="2024-07" db="EMBL/GenBank/DDBJ databases">
        <title>Section-level genome sequencing and comparative genomics of Aspergillus sections Usti and Cavernicolus.</title>
        <authorList>
            <consortium name="Lawrence Berkeley National Laboratory"/>
            <person name="Nybo J.L."/>
            <person name="Vesth T.C."/>
            <person name="Theobald S."/>
            <person name="Frisvad J.C."/>
            <person name="Larsen T.O."/>
            <person name="Kjaerboelling I."/>
            <person name="Rothschild-Mancinelli K."/>
            <person name="Lyhne E.K."/>
            <person name="Kogle M.E."/>
            <person name="Barry K."/>
            <person name="Clum A."/>
            <person name="Na H."/>
            <person name="Ledsgaard L."/>
            <person name="Lin J."/>
            <person name="Lipzen A."/>
            <person name="Kuo A."/>
            <person name="Riley R."/>
            <person name="Mondo S."/>
            <person name="LaButti K."/>
            <person name="Haridas S."/>
            <person name="Pangalinan J."/>
            <person name="Salamov A.A."/>
            <person name="Simmons B.A."/>
            <person name="Magnuson J.K."/>
            <person name="Chen J."/>
            <person name="Drula E."/>
            <person name="Henrissat B."/>
            <person name="Wiebenga A."/>
            <person name="Lubbers R.J."/>
            <person name="Gomes A.C."/>
            <person name="Macurrencykelacurrency M.R."/>
            <person name="Stajich J."/>
            <person name="Grigoriev I.V."/>
            <person name="Mortensen U.H."/>
            <person name="De vries R.P."/>
            <person name="Baker S.E."/>
            <person name="Andersen M.R."/>
        </authorList>
    </citation>
    <scope>NUCLEOTIDE SEQUENCE [LARGE SCALE GENOMIC DNA]</scope>
    <source>
        <strain evidence="2 3">CBS 756.74</strain>
    </source>
</reference>
<evidence type="ECO:0000313" key="3">
    <source>
        <dbReference type="Proteomes" id="UP001610444"/>
    </source>
</evidence>